<dbReference type="Proteomes" id="UP000663864">
    <property type="component" value="Unassembled WGS sequence"/>
</dbReference>
<dbReference type="InterPro" id="IPR012337">
    <property type="entry name" value="RNaseH-like_sf"/>
</dbReference>
<organism evidence="1 3">
    <name type="scientific">Rotaria sordida</name>
    <dbReference type="NCBI Taxonomy" id="392033"/>
    <lineage>
        <taxon>Eukaryota</taxon>
        <taxon>Metazoa</taxon>
        <taxon>Spiralia</taxon>
        <taxon>Gnathifera</taxon>
        <taxon>Rotifera</taxon>
        <taxon>Eurotatoria</taxon>
        <taxon>Bdelloidea</taxon>
        <taxon>Philodinida</taxon>
        <taxon>Philodinidae</taxon>
        <taxon>Rotaria</taxon>
    </lineage>
</organism>
<dbReference type="EMBL" id="CAJOBD010008683">
    <property type="protein sequence ID" value="CAF4118654.1"/>
    <property type="molecule type" value="Genomic_DNA"/>
</dbReference>
<evidence type="ECO:0000313" key="3">
    <source>
        <dbReference type="Proteomes" id="UP000663864"/>
    </source>
</evidence>
<evidence type="ECO:0000313" key="1">
    <source>
        <dbReference type="EMBL" id="CAF1446317.1"/>
    </source>
</evidence>
<accession>A0A815P9Z4</accession>
<dbReference type="EMBL" id="CAJNOT010004821">
    <property type="protein sequence ID" value="CAF1446317.1"/>
    <property type="molecule type" value="Genomic_DNA"/>
</dbReference>
<comment type="caution">
    <text evidence="1">The sequence shown here is derived from an EMBL/GenBank/DDBJ whole genome shotgun (WGS) entry which is preliminary data.</text>
</comment>
<reference evidence="1" key="1">
    <citation type="submission" date="2021-02" db="EMBL/GenBank/DDBJ databases">
        <authorList>
            <person name="Nowell W R."/>
        </authorList>
    </citation>
    <scope>NUCLEOTIDE SEQUENCE</scope>
</reference>
<dbReference type="AlphaFoldDB" id="A0A815P9Z4"/>
<proteinExistence type="predicted"/>
<name>A0A815P9Z4_9BILA</name>
<evidence type="ECO:0000313" key="2">
    <source>
        <dbReference type="EMBL" id="CAF4118654.1"/>
    </source>
</evidence>
<protein>
    <submittedName>
        <fullName evidence="1">Uncharacterized protein</fullName>
    </submittedName>
</protein>
<dbReference type="SUPFAM" id="SSF53098">
    <property type="entry name" value="Ribonuclease H-like"/>
    <property type="match status" value="1"/>
</dbReference>
<dbReference type="Proteomes" id="UP000663836">
    <property type="component" value="Unassembled WGS sequence"/>
</dbReference>
<gene>
    <name evidence="2" type="ORF">JBS370_LOCUS32530</name>
    <name evidence="1" type="ORF">ZHD862_LOCUS35063</name>
</gene>
<sequence length="251" mass="28801">MAHSFALVGSQAAYISKAQHEQKPIRAPCIENLESTIGEIHNYFGRSAGRQFKLKSSQAFMEIPELKFKRIFDIRWSSIRGCIKPIIDNVPPGSQALLTCLEEAALDIKSSNTDKQNAKKLLELILGDEFLFHLHMHHDLHESVLGPITKSMQHDHLSYFSLMNIIKEKRTILNHWRSESTSIMGPTLTDYIEATELGSFGGFKIKLGDRVMFFNDCRKHTQRLLQELDKRFKPSIVQEHLSMLFDVQHLI</sequence>